<proteinExistence type="predicted"/>
<dbReference type="Gene3D" id="3.50.50.60">
    <property type="entry name" value="FAD/NAD(P)-binding domain"/>
    <property type="match status" value="1"/>
</dbReference>
<dbReference type="PRINTS" id="PR00411">
    <property type="entry name" value="PNDRDTASEI"/>
</dbReference>
<name>A0A439CZ18_9PEZI</name>
<keyword evidence="1" id="KW-0560">Oxidoreductase</keyword>
<dbReference type="Pfam" id="PF13738">
    <property type="entry name" value="Pyr_redox_3"/>
    <property type="match status" value="1"/>
</dbReference>
<evidence type="ECO:0008006" key="4">
    <source>
        <dbReference type="Google" id="ProtNLM"/>
    </source>
</evidence>
<dbReference type="SUPFAM" id="SSF51905">
    <property type="entry name" value="FAD/NAD(P)-binding domain"/>
    <property type="match status" value="1"/>
</dbReference>
<dbReference type="EMBL" id="RYZI01000262">
    <property type="protein sequence ID" value="RWA07388.1"/>
    <property type="molecule type" value="Genomic_DNA"/>
</dbReference>
<evidence type="ECO:0000313" key="2">
    <source>
        <dbReference type="EMBL" id="RWA07388.1"/>
    </source>
</evidence>
<protein>
    <recommendedName>
        <fullName evidence="4">FAD/NAD(P)-binding domain-containing protein</fullName>
    </recommendedName>
</protein>
<organism evidence="2 3">
    <name type="scientific">Xylaria grammica</name>
    <dbReference type="NCBI Taxonomy" id="363999"/>
    <lineage>
        <taxon>Eukaryota</taxon>
        <taxon>Fungi</taxon>
        <taxon>Dikarya</taxon>
        <taxon>Ascomycota</taxon>
        <taxon>Pezizomycotina</taxon>
        <taxon>Sordariomycetes</taxon>
        <taxon>Xylariomycetidae</taxon>
        <taxon>Xylariales</taxon>
        <taxon>Xylariaceae</taxon>
        <taxon>Xylaria</taxon>
    </lineage>
</organism>
<evidence type="ECO:0000313" key="3">
    <source>
        <dbReference type="Proteomes" id="UP000286045"/>
    </source>
</evidence>
<evidence type="ECO:0000256" key="1">
    <source>
        <dbReference type="ARBA" id="ARBA00023002"/>
    </source>
</evidence>
<dbReference type="InterPro" id="IPR050982">
    <property type="entry name" value="Auxin_biosynth/cation_transpt"/>
</dbReference>
<sequence length="656" mass="71618">MSSTSTNYEAFPPGVEYPPKVDLRKDVHKVLPTIAPGTVDPASMAGEMPAIQAKVVLDALNAALASNDTKKLAGLLFEEQVFWKDIAALTNHLRTFTTPGVIAAALLQMRAARQIENTIELVGDPHFVVISPVTMFLNCAISFRTRSPALGCLGRMLLLPVKANTDDGPISWKIWVLTTWAETLLLHPEDEKLLLSPGRDLEKLEAIETDVFILGAGTAGLMTAARLKTLGVESIIADRNARVGDNWSQRYDNLRIHVPTASCELPYSHYRKELQAPYLLTRHDVAEHSRQYAESFNLNVILSAKVQSTVYHTLEKRWTVILDIANRSETKTIICKHFVQATGWGAGGPYVPAIPGEDLYKGYSVHSMSYKNAQLLAKDGVKSVAVIGSANTAFDIIQDCHKAGLKTTMVARSPTYILPIEYVADPRGFGAYTVLPLDAADKLLNTMPEALGGPVAQTLLAHLALQEPDRYSALSQAGFPVFDSSDPSASLQHNLLERGGGHYVDIGGTKLISEGKVAVRGNVEPIAYTNTGLRLSDGSELIADAVIWATGFADFNNQKTAPEVLGGASHQQTNDKNILTPVEIGARLDACWGVDAEGEVRGMGKRHLRMENYWVTGGAFTHQRWWSRHMAQQIKLALEGSLPPAYRDTPEPNQET</sequence>
<dbReference type="PANTHER" id="PTHR43539:SF68">
    <property type="entry name" value="FLAVIN-BINDING MONOOXYGENASE-LIKE PROTEIN (AFU_ORTHOLOGUE AFUA_4G09220)"/>
    <property type="match status" value="1"/>
</dbReference>
<dbReference type="PANTHER" id="PTHR43539">
    <property type="entry name" value="FLAVIN-BINDING MONOOXYGENASE-LIKE PROTEIN (AFU_ORTHOLOGUE AFUA_4G09220)"/>
    <property type="match status" value="1"/>
</dbReference>
<accession>A0A439CZ18</accession>
<dbReference type="AlphaFoldDB" id="A0A439CZ18"/>
<dbReference type="Proteomes" id="UP000286045">
    <property type="component" value="Unassembled WGS sequence"/>
</dbReference>
<dbReference type="GO" id="GO:0004497">
    <property type="term" value="F:monooxygenase activity"/>
    <property type="evidence" value="ECO:0007669"/>
    <property type="project" value="TreeGrafter"/>
</dbReference>
<reference evidence="2 3" key="1">
    <citation type="submission" date="2018-12" db="EMBL/GenBank/DDBJ databases">
        <title>Draft genome sequence of Xylaria grammica IHI A82.</title>
        <authorList>
            <person name="Buettner E."/>
            <person name="Kellner H."/>
        </authorList>
    </citation>
    <scope>NUCLEOTIDE SEQUENCE [LARGE SCALE GENOMIC DNA]</scope>
    <source>
        <strain evidence="2 3">IHI A82</strain>
    </source>
</reference>
<keyword evidence="3" id="KW-1185">Reference proteome</keyword>
<comment type="caution">
    <text evidence="2">The sequence shown here is derived from an EMBL/GenBank/DDBJ whole genome shotgun (WGS) entry which is preliminary data.</text>
</comment>
<dbReference type="GO" id="GO:0050660">
    <property type="term" value="F:flavin adenine dinucleotide binding"/>
    <property type="evidence" value="ECO:0007669"/>
    <property type="project" value="TreeGrafter"/>
</dbReference>
<dbReference type="InterPro" id="IPR036188">
    <property type="entry name" value="FAD/NAD-bd_sf"/>
</dbReference>
<gene>
    <name evidence="2" type="ORF">EKO27_g7721</name>
</gene>